<dbReference type="EMBL" id="AE006470">
    <property type="protein sequence ID" value="AAM72434.1"/>
    <property type="molecule type" value="Genomic_DNA"/>
</dbReference>
<feature type="region of interest" description="Disordered" evidence="1">
    <location>
        <begin position="1"/>
        <end position="76"/>
    </location>
</feature>
<dbReference type="KEGG" id="cte:CT1201"/>
<evidence type="ECO:0000313" key="2">
    <source>
        <dbReference type="EMBL" id="AAM72434.1"/>
    </source>
</evidence>
<evidence type="ECO:0000313" key="3">
    <source>
        <dbReference type="Proteomes" id="UP000001007"/>
    </source>
</evidence>
<proteinExistence type="predicted"/>
<evidence type="ECO:0000256" key="1">
    <source>
        <dbReference type="SAM" id="MobiDB-lite"/>
    </source>
</evidence>
<feature type="compositionally biased region" description="Basic residues" evidence="1">
    <location>
        <begin position="50"/>
        <end position="60"/>
    </location>
</feature>
<dbReference type="EnsemblBacteria" id="AAM72434">
    <property type="protein sequence ID" value="AAM72434"/>
    <property type="gene ID" value="CT1201"/>
</dbReference>
<dbReference type="Pfam" id="PF11154">
    <property type="entry name" value="DUF2934"/>
    <property type="match status" value="1"/>
</dbReference>
<organism evidence="2 3">
    <name type="scientific">Chlorobaculum tepidum (strain ATCC 49652 / DSM 12025 / NBRC 103806 / TLS)</name>
    <name type="common">Chlorobium tepidum</name>
    <dbReference type="NCBI Taxonomy" id="194439"/>
    <lineage>
        <taxon>Bacteria</taxon>
        <taxon>Pseudomonadati</taxon>
        <taxon>Chlorobiota</taxon>
        <taxon>Chlorobiia</taxon>
        <taxon>Chlorobiales</taxon>
        <taxon>Chlorobiaceae</taxon>
        <taxon>Chlorobaculum</taxon>
    </lineage>
</organism>
<dbReference type="RefSeq" id="WP_010932873.1">
    <property type="nucleotide sequence ID" value="NC_002932.3"/>
</dbReference>
<dbReference type="HOGENOM" id="CLU_168961_0_0_10"/>
<name>Q8KD53_CHLTE</name>
<reference evidence="2 3" key="1">
    <citation type="journal article" date="2002" name="Proc. Natl. Acad. Sci. U.S.A.">
        <title>The complete genome sequence of Chlorobium tepidum TLS, a photosynthetic, anaerobic, green-sulfur bacterium.</title>
        <authorList>
            <person name="Eisen J.A."/>
            <person name="Nelson K.E."/>
            <person name="Paulsen I.T."/>
            <person name="Heidelberg J.F."/>
            <person name="Wu M."/>
            <person name="Dodson R.J."/>
            <person name="Deboy R."/>
            <person name="Gwinn M.L."/>
            <person name="Nelson W.C."/>
            <person name="Haft D.H."/>
            <person name="Hickey E.K."/>
            <person name="Peterson J.D."/>
            <person name="Durkin A.S."/>
            <person name="Kolonay J.L."/>
            <person name="Yang F."/>
            <person name="Holt I."/>
            <person name="Umayam L.A."/>
            <person name="Mason T."/>
            <person name="Brenner M."/>
            <person name="Shea T.P."/>
            <person name="Parksey D."/>
            <person name="Nierman W.C."/>
            <person name="Feldblyum T.V."/>
            <person name="Hansen C.L."/>
            <person name="Craven M.B."/>
            <person name="Radune D."/>
            <person name="Vamathevan J."/>
            <person name="Khouri H."/>
            <person name="White O."/>
            <person name="Gruber T.M."/>
            <person name="Ketchum K.A."/>
            <person name="Venter J.C."/>
            <person name="Tettelin H."/>
            <person name="Bryant D.A."/>
            <person name="Fraser C.M."/>
        </authorList>
    </citation>
    <scope>NUCLEOTIDE SEQUENCE [LARGE SCALE GENOMIC DNA]</scope>
    <source>
        <strain evidence="3">ATCC 49652 / DSM 12025 / NBRC 103806 / TLS</strain>
    </source>
</reference>
<accession>Q8KD53</accession>
<dbReference type="OrthoDB" id="595431at2"/>
<protein>
    <recommendedName>
        <fullName evidence="4">DUF2934 domain-containing protein</fullName>
    </recommendedName>
</protein>
<feature type="compositionally biased region" description="Basic and acidic residues" evidence="1">
    <location>
        <begin position="1"/>
        <end position="18"/>
    </location>
</feature>
<dbReference type="Proteomes" id="UP000001007">
    <property type="component" value="Chromosome"/>
</dbReference>
<sequence length="111" mass="11992">MAKKSTAKEAPEVTPEKKTAKKAAASAETKPKSAKSKTAKIAAPEEPKHAKTAKPRKKASAKPMAPETPAASPETVEEHIRVAAYYRWVERGMTDGGHEEDWIAAEKQIKG</sequence>
<dbReference type="InterPro" id="IPR021327">
    <property type="entry name" value="DUF2934"/>
</dbReference>
<dbReference type="AlphaFoldDB" id="Q8KD53"/>
<dbReference type="STRING" id="194439.CT1201"/>
<gene>
    <name evidence="2" type="ordered locus">CT1201</name>
</gene>
<evidence type="ECO:0008006" key="4">
    <source>
        <dbReference type="Google" id="ProtNLM"/>
    </source>
</evidence>
<keyword evidence="3" id="KW-1185">Reference proteome</keyword>